<evidence type="ECO:0000256" key="1">
    <source>
        <dbReference type="ARBA" id="ARBA00006100"/>
    </source>
</evidence>
<dbReference type="InterPro" id="IPR007197">
    <property type="entry name" value="rSAM"/>
</dbReference>
<keyword evidence="2" id="KW-0949">S-adenosyl-L-methionine</keyword>
<dbReference type="SFLD" id="SFLDG01065">
    <property type="entry name" value="anaerobic_coproporphyrinogen-I"/>
    <property type="match status" value="2"/>
</dbReference>
<dbReference type="SMART" id="SM00729">
    <property type="entry name" value="Elp3"/>
    <property type="match status" value="1"/>
</dbReference>
<dbReference type="InterPro" id="IPR010723">
    <property type="entry name" value="HemN_C"/>
</dbReference>
<dbReference type="PANTHER" id="PTHR13932:SF5">
    <property type="entry name" value="RADICAL S-ADENOSYL METHIONINE DOMAIN-CONTAINING PROTEIN 1, MITOCHONDRIAL"/>
    <property type="match status" value="1"/>
</dbReference>
<evidence type="ECO:0000259" key="3">
    <source>
        <dbReference type="PROSITE" id="PS51918"/>
    </source>
</evidence>
<comment type="subcellular location">
    <subcellularLocation>
        <location evidence="2">Cytoplasm</location>
    </subcellularLocation>
</comment>
<dbReference type="Proteomes" id="UP000186309">
    <property type="component" value="Chromosome"/>
</dbReference>
<dbReference type="SFLD" id="SFLDF00562">
    <property type="entry name" value="HemN-like__clustered_with_heat"/>
    <property type="match status" value="1"/>
</dbReference>
<dbReference type="SFLD" id="SFLDS00029">
    <property type="entry name" value="Radical_SAM"/>
    <property type="match status" value="2"/>
</dbReference>
<dbReference type="Pfam" id="PF06969">
    <property type="entry name" value="HemN_C"/>
    <property type="match status" value="1"/>
</dbReference>
<sequence length="396" mass="44388">MNLSSCDLNAVPTATDLDPPWLRPRSAYVHIPFCAHKCGYCDFASLAGADHLSERYLDALEREMRMTLVEPRPVDTIFIGGGTPTRLDAPALGRLATMVRHWLPMNPGGEWTIEANPGTLDAEKADVMAEAGVNRVSLGAQSFQPRLLAALERNHAPEEVGKAVEIVRSRFPRWSLDLIFGVPGSTLDDWRADLEATLDLAPSHLSCYGLVYEKGTNLWKQREKGDVQEVCEETERLMYEHVMDRLEASGLMLYEISNYARPGHESRHNLVYWANDAYYGLGLGAAQYLDGLRTVNTREMSAYLKRIEAGESAIGPNERLEPEERAHETAMLMLRRTVVGLDRDDFRTRTGFDLDALIGPAITRFVGEGLLEDNGRRIRLTREGRFLADRVLCEVV</sequence>
<dbReference type="SFLD" id="SFLDF00288">
    <property type="entry name" value="HemN-like__clustered_with_nucl"/>
    <property type="match status" value="1"/>
</dbReference>
<dbReference type="GO" id="GO:0005737">
    <property type="term" value="C:cytoplasm"/>
    <property type="evidence" value="ECO:0007669"/>
    <property type="project" value="UniProtKB-SubCell"/>
</dbReference>
<dbReference type="InterPro" id="IPR023404">
    <property type="entry name" value="rSAM_horseshoe"/>
</dbReference>
<comment type="function">
    <text evidence="2">Probably acts as a heme chaperone, transferring heme to an unknown acceptor. Binds one molecule of heme per monomer, possibly covalently. Binds 1 [4Fe-4S] cluster. The cluster is coordinated with 3 cysteines and an exchangeable S-adenosyl-L-methionine.</text>
</comment>
<dbReference type="Pfam" id="PF04055">
    <property type="entry name" value="Radical_SAM"/>
    <property type="match status" value="1"/>
</dbReference>
<dbReference type="InterPro" id="IPR004559">
    <property type="entry name" value="HemW-like"/>
</dbReference>
<keyword evidence="2" id="KW-0408">Iron</keyword>
<evidence type="ECO:0000313" key="5">
    <source>
        <dbReference type="Proteomes" id="UP000186309"/>
    </source>
</evidence>
<evidence type="ECO:0000256" key="2">
    <source>
        <dbReference type="RuleBase" id="RU364116"/>
    </source>
</evidence>
<protein>
    <recommendedName>
        <fullName evidence="2">Heme chaperone HemW</fullName>
    </recommendedName>
</protein>
<dbReference type="RefSeq" id="WP_076344444.1">
    <property type="nucleotide sequence ID" value="NZ_CP019082.1"/>
</dbReference>
<keyword evidence="2" id="KW-0143">Chaperone</keyword>
<comment type="similarity">
    <text evidence="1">Belongs to the anaerobic coproporphyrinogen-III oxidase family. HemW subfamily.</text>
</comment>
<keyword evidence="2" id="KW-0479">Metal-binding</keyword>
<dbReference type="AlphaFoldDB" id="A0A1U7CMB9"/>
<dbReference type="NCBIfam" id="TIGR00539">
    <property type="entry name" value="hemN_rel"/>
    <property type="match status" value="1"/>
</dbReference>
<keyword evidence="2" id="KW-0349">Heme</keyword>
<name>A0A1U7CMB9_9BACT</name>
<accession>A0A1U7CMB9</accession>
<dbReference type="GO" id="GO:0051539">
    <property type="term" value="F:4 iron, 4 sulfur cluster binding"/>
    <property type="evidence" value="ECO:0007669"/>
    <property type="project" value="UniProtKB-UniRule"/>
</dbReference>
<dbReference type="Gene3D" id="3.80.30.20">
    <property type="entry name" value="tm_1862 like domain"/>
    <property type="match status" value="1"/>
</dbReference>
<reference evidence="5" key="1">
    <citation type="submission" date="2016-12" db="EMBL/GenBank/DDBJ databases">
        <title>Comparative genomics of four Isosphaeraceae planctomycetes: a common pool of plasmids and glycoside hydrolase genes.</title>
        <authorList>
            <person name="Ivanova A."/>
        </authorList>
    </citation>
    <scope>NUCLEOTIDE SEQUENCE [LARGE SCALE GENOMIC DNA]</scope>
    <source>
        <strain evidence="5">PX4</strain>
    </source>
</reference>
<dbReference type="STRING" id="1387353.BSF38_01521"/>
<dbReference type="GO" id="GO:0046872">
    <property type="term" value="F:metal ion binding"/>
    <property type="evidence" value="ECO:0007669"/>
    <property type="project" value="UniProtKB-UniRule"/>
</dbReference>
<dbReference type="SUPFAM" id="SSF102114">
    <property type="entry name" value="Radical SAM enzymes"/>
    <property type="match status" value="1"/>
</dbReference>
<dbReference type="GO" id="GO:0004109">
    <property type="term" value="F:coproporphyrinogen oxidase activity"/>
    <property type="evidence" value="ECO:0007669"/>
    <property type="project" value="InterPro"/>
</dbReference>
<dbReference type="EMBL" id="CP019082">
    <property type="protein sequence ID" value="APW60059.1"/>
    <property type="molecule type" value="Genomic_DNA"/>
</dbReference>
<feature type="domain" description="Radical SAM core" evidence="3">
    <location>
        <begin position="19"/>
        <end position="251"/>
    </location>
</feature>
<keyword evidence="2" id="KW-0004">4Fe-4S</keyword>
<dbReference type="SFLD" id="SFLDG01082">
    <property type="entry name" value="B12-binding_domain_containing"/>
    <property type="match status" value="1"/>
</dbReference>
<keyword evidence="2" id="KW-0411">Iron-sulfur</keyword>
<keyword evidence="5" id="KW-1185">Reference proteome</keyword>
<keyword evidence="4" id="KW-0560">Oxidoreductase</keyword>
<dbReference type="CDD" id="cd01335">
    <property type="entry name" value="Radical_SAM"/>
    <property type="match status" value="1"/>
</dbReference>
<dbReference type="PANTHER" id="PTHR13932">
    <property type="entry name" value="COPROPORPHYRINIGEN III OXIDASE"/>
    <property type="match status" value="1"/>
</dbReference>
<organism evidence="4 5">
    <name type="scientific">Paludisphaera borealis</name>
    <dbReference type="NCBI Taxonomy" id="1387353"/>
    <lineage>
        <taxon>Bacteria</taxon>
        <taxon>Pseudomonadati</taxon>
        <taxon>Planctomycetota</taxon>
        <taxon>Planctomycetia</taxon>
        <taxon>Isosphaerales</taxon>
        <taxon>Isosphaeraceae</taxon>
        <taxon>Paludisphaera</taxon>
    </lineage>
</organism>
<keyword evidence="2" id="KW-0963">Cytoplasm</keyword>
<dbReference type="InterPro" id="IPR006638">
    <property type="entry name" value="Elp3/MiaA/NifB-like_rSAM"/>
</dbReference>
<dbReference type="GO" id="GO:0006779">
    <property type="term" value="P:porphyrin-containing compound biosynthetic process"/>
    <property type="evidence" value="ECO:0007669"/>
    <property type="project" value="InterPro"/>
</dbReference>
<dbReference type="InterPro" id="IPR034505">
    <property type="entry name" value="Coproporphyrinogen-III_oxidase"/>
</dbReference>
<dbReference type="InterPro" id="IPR058240">
    <property type="entry name" value="rSAM_sf"/>
</dbReference>
<proteinExistence type="inferred from homology"/>
<dbReference type="PROSITE" id="PS51918">
    <property type="entry name" value="RADICAL_SAM"/>
    <property type="match status" value="1"/>
</dbReference>
<dbReference type="KEGG" id="pbor:BSF38_01521"/>
<gene>
    <name evidence="4" type="primary">hemN</name>
    <name evidence="4" type="ORF">BSF38_01521</name>
</gene>
<evidence type="ECO:0000313" key="4">
    <source>
        <dbReference type="EMBL" id="APW60059.1"/>
    </source>
</evidence>